<feature type="signal peptide" evidence="1">
    <location>
        <begin position="1"/>
        <end position="33"/>
    </location>
</feature>
<reference evidence="2" key="1">
    <citation type="submission" date="2018-01" db="EMBL/GenBank/DDBJ databases">
        <title>An insight into the sialome of Amazonian anophelines.</title>
        <authorList>
            <person name="Ribeiro J.M."/>
            <person name="Scarpassa V."/>
            <person name="Calvo E."/>
        </authorList>
    </citation>
    <scope>NUCLEOTIDE SEQUENCE</scope>
    <source>
        <tissue evidence="2">Salivary glands</tissue>
    </source>
</reference>
<accession>A0A2M4B207</accession>
<sequence>MGPWLHVGRDRLVDMRNHLLLLLLLLMTGDRDALELLVVSILTVCVSSTVRCSTTASSAADHSSIASTGSGGTSTTGTTATRHNYIVSLLLLRWLLLI</sequence>
<name>A0A2M4B207_9DIPT</name>
<dbReference type="EMBL" id="GGFK01013758">
    <property type="protein sequence ID" value="MBW47079.1"/>
    <property type="molecule type" value="Transcribed_RNA"/>
</dbReference>
<evidence type="ECO:0000313" key="2">
    <source>
        <dbReference type="EMBL" id="MBW47079.1"/>
    </source>
</evidence>
<organism evidence="2">
    <name type="scientific">Anopheles triannulatus</name>
    <dbReference type="NCBI Taxonomy" id="58253"/>
    <lineage>
        <taxon>Eukaryota</taxon>
        <taxon>Metazoa</taxon>
        <taxon>Ecdysozoa</taxon>
        <taxon>Arthropoda</taxon>
        <taxon>Hexapoda</taxon>
        <taxon>Insecta</taxon>
        <taxon>Pterygota</taxon>
        <taxon>Neoptera</taxon>
        <taxon>Endopterygota</taxon>
        <taxon>Diptera</taxon>
        <taxon>Nematocera</taxon>
        <taxon>Culicoidea</taxon>
        <taxon>Culicidae</taxon>
        <taxon>Anophelinae</taxon>
        <taxon>Anopheles</taxon>
    </lineage>
</organism>
<evidence type="ECO:0000256" key="1">
    <source>
        <dbReference type="SAM" id="SignalP"/>
    </source>
</evidence>
<feature type="chain" id="PRO_5014908469" evidence="1">
    <location>
        <begin position="34"/>
        <end position="98"/>
    </location>
</feature>
<dbReference type="AlphaFoldDB" id="A0A2M4B207"/>
<keyword evidence="1" id="KW-0732">Signal</keyword>
<proteinExistence type="predicted"/>
<protein>
    <submittedName>
        <fullName evidence="2">Putative secreted protein</fullName>
    </submittedName>
</protein>